<protein>
    <submittedName>
        <fullName evidence="7">DUF4157 domain-containing protein</fullName>
    </submittedName>
</protein>
<dbReference type="Pfam" id="PF13699">
    <property type="entry name" value="eCIS_core"/>
    <property type="match status" value="1"/>
</dbReference>
<reference evidence="7" key="2">
    <citation type="journal article" date="2024" name="Environ. Microbiol.">
        <title>Genome analysis and description of Tunturibacter gen. nov. expands the diversity of Terriglobia in tundra soils.</title>
        <authorList>
            <person name="Messyasz A."/>
            <person name="Mannisto M.K."/>
            <person name="Kerkhof L.J."/>
            <person name="Haggblom M.M."/>
        </authorList>
    </citation>
    <scope>NUCLEOTIDE SEQUENCE</scope>
    <source>
        <strain evidence="7">X5P6</strain>
    </source>
</reference>
<evidence type="ECO:0000313" key="7">
    <source>
        <dbReference type="EMBL" id="XCB33598.1"/>
    </source>
</evidence>
<proteinExistence type="predicted"/>
<dbReference type="RefSeq" id="WP_353064436.1">
    <property type="nucleotide sequence ID" value="NZ_CP132942.1"/>
</dbReference>
<comment type="subcellular location">
    <subcellularLocation>
        <location evidence="1">Cell outer membrane</location>
    </subcellularLocation>
</comment>
<feature type="region of interest" description="Disordered" evidence="5">
    <location>
        <begin position="305"/>
        <end position="335"/>
    </location>
</feature>
<dbReference type="Pfam" id="PF00691">
    <property type="entry name" value="OmpA"/>
    <property type="match status" value="1"/>
</dbReference>
<dbReference type="PANTHER" id="PTHR30329:SF21">
    <property type="entry name" value="LIPOPROTEIN YIAD-RELATED"/>
    <property type="match status" value="1"/>
</dbReference>
<accession>A0AAU7ZRR7</accession>
<dbReference type="PROSITE" id="PS51123">
    <property type="entry name" value="OMPA_2"/>
    <property type="match status" value="1"/>
</dbReference>
<gene>
    <name evidence="7" type="ORF">RBB77_01570</name>
</gene>
<evidence type="ECO:0000259" key="6">
    <source>
        <dbReference type="PROSITE" id="PS51123"/>
    </source>
</evidence>
<dbReference type="InterPro" id="IPR050330">
    <property type="entry name" value="Bact_OuterMem_StrucFunc"/>
</dbReference>
<keyword evidence="2 4" id="KW-0472">Membrane</keyword>
<dbReference type="SUPFAM" id="SSF103088">
    <property type="entry name" value="OmpA-like"/>
    <property type="match status" value="1"/>
</dbReference>
<dbReference type="PRINTS" id="PR01021">
    <property type="entry name" value="OMPADOMAIN"/>
</dbReference>
<keyword evidence="3" id="KW-0998">Cell outer membrane</keyword>
<evidence type="ECO:0000256" key="1">
    <source>
        <dbReference type="ARBA" id="ARBA00004442"/>
    </source>
</evidence>
<sequence>MNWWRTGKRPQDHLPEPAAHGPESEAVAQKENPVLALQRAAGNRAVQKILSSAEGKPIAEDERPKLESAFGQDLREVRVHLDEDAAELAANAGANAFTVGRDIYFAAGAYGPATLAHEVGHVMQQAHADSFLPAENASLEHQADSAASAVVSGHAAVLPVAAAVPAMQRQAAPGAHPSVHLLPSDSLTVDGFEIDRCALSGEQSKKLDAFVIRLQSTLTSAPDTFVTIVGFADAPGTETHNLTIGQKRAETVRDYLVNKGIPANQLHASSLGESSPSVPSKGYEAKNRRVEIDVMARTFFKPSSVLTPPAPVQAPPAPAPRPIDLKYHPKAQTPGEELEERLRQADRAVREAQEEEKAHAGMSVADLAGRVLRKAAKKLGMPKWIQDEAESLGKDLPTKGAQAVVDQIGDNSNLDANTRNALKALVDALAHVKLK</sequence>
<evidence type="ECO:0000256" key="2">
    <source>
        <dbReference type="ARBA" id="ARBA00023136"/>
    </source>
</evidence>
<dbReference type="GO" id="GO:0009279">
    <property type="term" value="C:cell outer membrane"/>
    <property type="evidence" value="ECO:0007669"/>
    <property type="project" value="UniProtKB-SubCell"/>
</dbReference>
<dbReference type="InterPro" id="IPR006664">
    <property type="entry name" value="OMP_bac"/>
</dbReference>
<dbReference type="PANTHER" id="PTHR30329">
    <property type="entry name" value="STATOR ELEMENT OF FLAGELLAR MOTOR COMPLEX"/>
    <property type="match status" value="1"/>
</dbReference>
<evidence type="ECO:0000256" key="4">
    <source>
        <dbReference type="PROSITE-ProRule" id="PRU00473"/>
    </source>
</evidence>
<dbReference type="Gene3D" id="3.30.1330.60">
    <property type="entry name" value="OmpA-like domain"/>
    <property type="match status" value="1"/>
</dbReference>
<evidence type="ECO:0000256" key="5">
    <source>
        <dbReference type="SAM" id="MobiDB-lite"/>
    </source>
</evidence>
<feature type="compositionally biased region" description="Pro residues" evidence="5">
    <location>
        <begin position="308"/>
        <end position="321"/>
    </location>
</feature>
<reference evidence="7" key="1">
    <citation type="submission" date="2023-08" db="EMBL/GenBank/DDBJ databases">
        <authorList>
            <person name="Messyasz A."/>
            <person name="Mannisto M.K."/>
            <person name="Kerkhof L.J."/>
            <person name="Haggblom M."/>
        </authorList>
    </citation>
    <scope>NUCLEOTIDE SEQUENCE</scope>
    <source>
        <strain evidence="7">X5P6</strain>
    </source>
</reference>
<dbReference type="EMBL" id="CP132942">
    <property type="protein sequence ID" value="XCB33598.1"/>
    <property type="molecule type" value="Genomic_DNA"/>
</dbReference>
<dbReference type="InterPro" id="IPR036737">
    <property type="entry name" value="OmpA-like_sf"/>
</dbReference>
<organism evidence="7">
    <name type="scientific">Tunturiibacter psychrotolerans</name>
    <dbReference type="NCBI Taxonomy" id="3069686"/>
    <lineage>
        <taxon>Bacteria</taxon>
        <taxon>Pseudomonadati</taxon>
        <taxon>Acidobacteriota</taxon>
        <taxon>Terriglobia</taxon>
        <taxon>Terriglobales</taxon>
        <taxon>Acidobacteriaceae</taxon>
        <taxon>Tunturiibacter</taxon>
    </lineage>
</organism>
<name>A0AAU7ZRR7_9BACT</name>
<dbReference type="CDD" id="cd07185">
    <property type="entry name" value="OmpA_C-like"/>
    <property type="match status" value="1"/>
</dbReference>
<dbReference type="InterPro" id="IPR006665">
    <property type="entry name" value="OmpA-like"/>
</dbReference>
<dbReference type="AlphaFoldDB" id="A0AAU7ZRR7"/>
<feature type="domain" description="OmpA-like" evidence="6">
    <location>
        <begin position="179"/>
        <end position="298"/>
    </location>
</feature>
<dbReference type="KEGG" id="tpsc:RBB77_01570"/>
<evidence type="ECO:0000256" key="3">
    <source>
        <dbReference type="ARBA" id="ARBA00023237"/>
    </source>
</evidence>
<dbReference type="InterPro" id="IPR025295">
    <property type="entry name" value="eCIS_core_dom"/>
</dbReference>
<feature type="region of interest" description="Disordered" evidence="5">
    <location>
        <begin position="1"/>
        <end position="28"/>
    </location>
</feature>